<dbReference type="Pfam" id="PF02635">
    <property type="entry name" value="DsrE"/>
    <property type="match status" value="1"/>
</dbReference>
<feature type="transmembrane region" description="Helical" evidence="1">
    <location>
        <begin position="23"/>
        <end position="44"/>
    </location>
</feature>
<dbReference type="SUPFAM" id="SSF75169">
    <property type="entry name" value="DsrEFH-like"/>
    <property type="match status" value="1"/>
</dbReference>
<evidence type="ECO:0000256" key="1">
    <source>
        <dbReference type="SAM" id="Phobius"/>
    </source>
</evidence>
<evidence type="ECO:0000313" key="2">
    <source>
        <dbReference type="EMBL" id="WCL54372.1"/>
    </source>
</evidence>
<keyword evidence="1" id="KW-0472">Membrane</keyword>
<sequence length="140" mass="15168">MSAQRPSRRPMTLMVISPFAERIHMALMTGATGAAMGLPVTFFFSKGAVHALKKGGWETLKTSDGRTVPDMDKAQDKKGLADFSVLIDALAALEVRFVACENAMTEEELTVDELITRPAIELSGLADIIEKGHGGDWLTF</sequence>
<dbReference type="InterPro" id="IPR003787">
    <property type="entry name" value="Sulphur_relay_DsrE/F-like"/>
</dbReference>
<keyword evidence="1" id="KW-0812">Transmembrane</keyword>
<accession>A0AAE9XNP7</accession>
<organism evidence="2 3">
    <name type="scientific">Gimibacter soli</name>
    <dbReference type="NCBI Taxonomy" id="3024400"/>
    <lineage>
        <taxon>Bacteria</taxon>
        <taxon>Pseudomonadati</taxon>
        <taxon>Pseudomonadota</taxon>
        <taxon>Alphaproteobacteria</taxon>
        <taxon>Kordiimonadales</taxon>
        <taxon>Temperatibacteraceae</taxon>
        <taxon>Gimibacter</taxon>
    </lineage>
</organism>
<dbReference type="InterPro" id="IPR027396">
    <property type="entry name" value="DsrEFH-like"/>
</dbReference>
<dbReference type="Gene3D" id="3.40.1260.10">
    <property type="entry name" value="DsrEFH-like"/>
    <property type="match status" value="1"/>
</dbReference>
<protein>
    <submittedName>
        <fullName evidence="2">DsrE family protein</fullName>
    </submittedName>
</protein>
<keyword evidence="1" id="KW-1133">Transmembrane helix</keyword>
<dbReference type="Proteomes" id="UP001217500">
    <property type="component" value="Chromosome"/>
</dbReference>
<keyword evidence="3" id="KW-1185">Reference proteome</keyword>
<dbReference type="KEGG" id="gso:PH603_01195"/>
<proteinExistence type="predicted"/>
<gene>
    <name evidence="2" type="ORF">PH603_01195</name>
</gene>
<dbReference type="RefSeq" id="WP_289504091.1">
    <property type="nucleotide sequence ID" value="NZ_CP116805.1"/>
</dbReference>
<evidence type="ECO:0000313" key="3">
    <source>
        <dbReference type="Proteomes" id="UP001217500"/>
    </source>
</evidence>
<dbReference type="EMBL" id="CP116805">
    <property type="protein sequence ID" value="WCL54372.1"/>
    <property type="molecule type" value="Genomic_DNA"/>
</dbReference>
<reference evidence="2" key="1">
    <citation type="submission" date="2023-01" db="EMBL/GenBank/DDBJ databases">
        <title>The genome sequence of Kordiimonadaceae bacterium 6D33.</title>
        <authorList>
            <person name="Liu Y."/>
        </authorList>
    </citation>
    <scope>NUCLEOTIDE SEQUENCE</scope>
    <source>
        <strain evidence="2">6D33</strain>
    </source>
</reference>
<dbReference type="AlphaFoldDB" id="A0AAE9XNP7"/>
<name>A0AAE9XNP7_9PROT</name>